<feature type="non-terminal residue" evidence="1">
    <location>
        <position position="57"/>
    </location>
</feature>
<dbReference type="EMBL" id="LAZR01064518">
    <property type="protein sequence ID" value="KKK57365.1"/>
    <property type="molecule type" value="Genomic_DNA"/>
</dbReference>
<evidence type="ECO:0000313" key="1">
    <source>
        <dbReference type="EMBL" id="KKK57365.1"/>
    </source>
</evidence>
<dbReference type="AlphaFoldDB" id="A0A0F8X8V6"/>
<proteinExistence type="predicted"/>
<accession>A0A0F8X8V6</accession>
<comment type="caution">
    <text evidence="1">The sequence shown here is derived from an EMBL/GenBank/DDBJ whole genome shotgun (WGS) entry which is preliminary data.</text>
</comment>
<protein>
    <submittedName>
        <fullName evidence="1">Uncharacterized protein</fullName>
    </submittedName>
</protein>
<organism evidence="1">
    <name type="scientific">marine sediment metagenome</name>
    <dbReference type="NCBI Taxonomy" id="412755"/>
    <lineage>
        <taxon>unclassified sequences</taxon>
        <taxon>metagenomes</taxon>
        <taxon>ecological metagenomes</taxon>
    </lineage>
</organism>
<sequence length="57" mass="6532">MLKLLKAYLLKLIEAVAAIGFYDAVMGDLEKQKAKALLVYNDFVKDIKDQDNWKKLS</sequence>
<gene>
    <name evidence="1" type="ORF">LCGC14_3055190</name>
</gene>
<name>A0A0F8X8V6_9ZZZZ</name>
<reference evidence="1" key="1">
    <citation type="journal article" date="2015" name="Nature">
        <title>Complex archaea that bridge the gap between prokaryotes and eukaryotes.</title>
        <authorList>
            <person name="Spang A."/>
            <person name="Saw J.H."/>
            <person name="Jorgensen S.L."/>
            <person name="Zaremba-Niedzwiedzka K."/>
            <person name="Martijn J."/>
            <person name="Lind A.E."/>
            <person name="van Eijk R."/>
            <person name="Schleper C."/>
            <person name="Guy L."/>
            <person name="Ettema T.J."/>
        </authorList>
    </citation>
    <scope>NUCLEOTIDE SEQUENCE</scope>
</reference>